<name>A0A8T0A1K1_9BILA</name>
<protein>
    <submittedName>
        <fullName evidence="1">Uncharacterized protein</fullName>
    </submittedName>
</protein>
<evidence type="ECO:0000313" key="1">
    <source>
        <dbReference type="EMBL" id="KAF7639275.1"/>
    </source>
</evidence>
<gene>
    <name evidence="1" type="ORF">Mgra_00001235</name>
</gene>
<reference evidence="1" key="1">
    <citation type="journal article" date="2020" name="Ecol. Evol.">
        <title>Genome structure and content of the rice root-knot nematode (Meloidogyne graminicola).</title>
        <authorList>
            <person name="Phan N.T."/>
            <person name="Danchin E.G.J."/>
            <person name="Klopp C."/>
            <person name="Perfus-Barbeoch L."/>
            <person name="Kozlowski D.K."/>
            <person name="Koutsovoulos G.D."/>
            <person name="Lopez-Roques C."/>
            <person name="Bouchez O."/>
            <person name="Zahm M."/>
            <person name="Besnard G."/>
            <person name="Bellafiore S."/>
        </authorList>
    </citation>
    <scope>NUCLEOTIDE SEQUENCE</scope>
    <source>
        <strain evidence="1">VN-18</strain>
    </source>
</reference>
<keyword evidence="2" id="KW-1185">Reference proteome</keyword>
<organism evidence="1 2">
    <name type="scientific">Meloidogyne graminicola</name>
    <dbReference type="NCBI Taxonomy" id="189291"/>
    <lineage>
        <taxon>Eukaryota</taxon>
        <taxon>Metazoa</taxon>
        <taxon>Ecdysozoa</taxon>
        <taxon>Nematoda</taxon>
        <taxon>Chromadorea</taxon>
        <taxon>Rhabditida</taxon>
        <taxon>Tylenchina</taxon>
        <taxon>Tylenchomorpha</taxon>
        <taxon>Tylenchoidea</taxon>
        <taxon>Meloidogynidae</taxon>
        <taxon>Meloidogyninae</taxon>
        <taxon>Meloidogyne</taxon>
    </lineage>
</organism>
<dbReference type="EMBL" id="JABEBT010000006">
    <property type="protein sequence ID" value="KAF7639275.1"/>
    <property type="molecule type" value="Genomic_DNA"/>
</dbReference>
<dbReference type="Proteomes" id="UP000605970">
    <property type="component" value="Unassembled WGS sequence"/>
</dbReference>
<sequence length="62" mass="7028">MEPVSRIVDAVVRNNKAKYLVQNASGEPPFYISSAVMRQHSVMGIKFYENVLITGRMILEDN</sequence>
<dbReference type="AlphaFoldDB" id="A0A8T0A1K1"/>
<accession>A0A8T0A1K1</accession>
<comment type="caution">
    <text evidence="1">The sequence shown here is derived from an EMBL/GenBank/DDBJ whole genome shotgun (WGS) entry which is preliminary data.</text>
</comment>
<evidence type="ECO:0000313" key="2">
    <source>
        <dbReference type="Proteomes" id="UP000605970"/>
    </source>
</evidence>
<proteinExistence type="predicted"/>